<evidence type="ECO:0000256" key="5">
    <source>
        <dbReference type="ARBA" id="ARBA00022989"/>
    </source>
</evidence>
<evidence type="ECO:0000256" key="6">
    <source>
        <dbReference type="ARBA" id="ARBA00023136"/>
    </source>
</evidence>
<reference evidence="8 9" key="1">
    <citation type="submission" date="2020-10" db="EMBL/GenBank/DDBJ databases">
        <title>The genome of sulfurovum sp.</title>
        <authorList>
            <person name="Xie S."/>
            <person name="Shao Z."/>
            <person name="Jiang L."/>
        </authorList>
    </citation>
    <scope>NUCLEOTIDE SEQUENCE [LARGE SCALE GENOMIC DNA]</scope>
    <source>
        <strain evidence="8 9">ST-419</strain>
    </source>
</reference>
<evidence type="ECO:0000256" key="4">
    <source>
        <dbReference type="ARBA" id="ARBA00022692"/>
    </source>
</evidence>
<dbReference type="Proteomes" id="UP000595074">
    <property type="component" value="Chromosome"/>
</dbReference>
<comment type="similarity">
    <text evidence="2">Belongs to the DoxX family.</text>
</comment>
<dbReference type="PANTHER" id="PTHR33452">
    <property type="entry name" value="OXIDOREDUCTASE CATD-RELATED"/>
    <property type="match status" value="1"/>
</dbReference>
<dbReference type="EMBL" id="CP063164">
    <property type="protein sequence ID" value="QOR61531.1"/>
    <property type="molecule type" value="Genomic_DNA"/>
</dbReference>
<evidence type="ECO:0000256" key="1">
    <source>
        <dbReference type="ARBA" id="ARBA00004651"/>
    </source>
</evidence>
<feature type="transmembrane region" description="Helical" evidence="7">
    <location>
        <begin position="45"/>
        <end position="62"/>
    </location>
</feature>
<evidence type="ECO:0000256" key="7">
    <source>
        <dbReference type="SAM" id="Phobius"/>
    </source>
</evidence>
<dbReference type="AlphaFoldDB" id="A0A7M1S3F4"/>
<accession>A0A7M1S3F4</accession>
<dbReference type="PANTHER" id="PTHR33452:SF1">
    <property type="entry name" value="INNER MEMBRANE PROTEIN YPHA-RELATED"/>
    <property type="match status" value="1"/>
</dbReference>
<evidence type="ECO:0000256" key="3">
    <source>
        <dbReference type="ARBA" id="ARBA00022475"/>
    </source>
</evidence>
<sequence>MPNNIGKLILRLMVGGMLLFHGISKLQHGVGTIKGMLVGHGLPDILAYGVYVGEIIAPILLILGFHSRIWASIIALNMLMAIWLTNFKGMTTLGAHGAWGAETAMFYLLSALAISFIGSGAYAIRRD</sequence>
<evidence type="ECO:0000256" key="2">
    <source>
        <dbReference type="ARBA" id="ARBA00006679"/>
    </source>
</evidence>
<keyword evidence="6 7" id="KW-0472">Membrane</keyword>
<comment type="subcellular location">
    <subcellularLocation>
        <location evidence="1">Cell membrane</location>
        <topology evidence="1">Multi-pass membrane protein</topology>
    </subcellularLocation>
</comment>
<dbReference type="GO" id="GO:0005886">
    <property type="term" value="C:plasma membrane"/>
    <property type="evidence" value="ECO:0007669"/>
    <property type="project" value="UniProtKB-SubCell"/>
</dbReference>
<evidence type="ECO:0000313" key="8">
    <source>
        <dbReference type="EMBL" id="QOR61531.1"/>
    </source>
</evidence>
<feature type="transmembrane region" description="Helical" evidence="7">
    <location>
        <begin position="69"/>
        <end position="85"/>
    </location>
</feature>
<keyword evidence="5 7" id="KW-1133">Transmembrane helix</keyword>
<organism evidence="8 9">
    <name type="scientific">Sulfurovum indicum</name>
    <dbReference type="NCBI Taxonomy" id="2779528"/>
    <lineage>
        <taxon>Bacteria</taxon>
        <taxon>Pseudomonadati</taxon>
        <taxon>Campylobacterota</taxon>
        <taxon>Epsilonproteobacteria</taxon>
        <taxon>Campylobacterales</taxon>
        <taxon>Sulfurovaceae</taxon>
        <taxon>Sulfurovum</taxon>
    </lineage>
</organism>
<dbReference type="Pfam" id="PF07681">
    <property type="entry name" value="DoxX"/>
    <property type="match status" value="1"/>
</dbReference>
<gene>
    <name evidence="8" type="ORF">IMZ28_08815</name>
</gene>
<proteinExistence type="inferred from homology"/>
<feature type="transmembrane region" description="Helical" evidence="7">
    <location>
        <begin position="105"/>
        <end position="124"/>
    </location>
</feature>
<name>A0A7M1S3F4_9BACT</name>
<dbReference type="InterPro" id="IPR051907">
    <property type="entry name" value="DoxX-like_oxidoreductase"/>
</dbReference>
<dbReference type="InterPro" id="IPR032808">
    <property type="entry name" value="DoxX"/>
</dbReference>
<dbReference type="KEGG" id="sinu:IMZ28_08815"/>
<evidence type="ECO:0000313" key="9">
    <source>
        <dbReference type="Proteomes" id="UP000595074"/>
    </source>
</evidence>
<keyword evidence="4 7" id="KW-0812">Transmembrane</keyword>
<dbReference type="RefSeq" id="WP_197548216.1">
    <property type="nucleotide sequence ID" value="NZ_CP063164.1"/>
</dbReference>
<keyword evidence="3" id="KW-1003">Cell membrane</keyword>
<protein>
    <submittedName>
        <fullName evidence="8">DoxX family protein</fullName>
    </submittedName>
</protein>
<keyword evidence="9" id="KW-1185">Reference proteome</keyword>